<dbReference type="OrthoDB" id="5314306at2759"/>
<dbReference type="PANTHER" id="PTHR31672:SF13">
    <property type="entry name" value="F-BOX PROTEIN CPR30-LIKE"/>
    <property type="match status" value="1"/>
</dbReference>
<dbReference type="AlphaFoldDB" id="A0A2G5DDS9"/>
<evidence type="ECO:0000313" key="2">
    <source>
        <dbReference type="EMBL" id="PIA41624.1"/>
    </source>
</evidence>
<dbReference type="Pfam" id="PF00646">
    <property type="entry name" value="F-box"/>
    <property type="match status" value="1"/>
</dbReference>
<reference evidence="2 3" key="1">
    <citation type="submission" date="2017-09" db="EMBL/GenBank/DDBJ databases">
        <title>WGS assembly of Aquilegia coerulea Goldsmith.</title>
        <authorList>
            <person name="Hodges S."/>
            <person name="Kramer E."/>
            <person name="Nordborg M."/>
            <person name="Tomkins J."/>
            <person name="Borevitz J."/>
            <person name="Derieg N."/>
            <person name="Yan J."/>
            <person name="Mihaltcheva S."/>
            <person name="Hayes R.D."/>
            <person name="Rokhsar D."/>
        </authorList>
    </citation>
    <scope>NUCLEOTIDE SEQUENCE [LARGE SCALE GENOMIC DNA]</scope>
    <source>
        <strain evidence="3">cv. Goldsmith</strain>
    </source>
</reference>
<gene>
    <name evidence="2" type="ORF">AQUCO_02200214v1</name>
</gene>
<dbReference type="Proteomes" id="UP000230069">
    <property type="component" value="Unassembled WGS sequence"/>
</dbReference>
<keyword evidence="3" id="KW-1185">Reference proteome</keyword>
<dbReference type="InterPro" id="IPR001810">
    <property type="entry name" value="F-box_dom"/>
</dbReference>
<dbReference type="SUPFAM" id="SSF81383">
    <property type="entry name" value="F-box domain"/>
    <property type="match status" value="1"/>
</dbReference>
<dbReference type="CDD" id="cd22157">
    <property type="entry name" value="F-box_AtFBW1-like"/>
    <property type="match status" value="1"/>
</dbReference>
<feature type="domain" description="F-box" evidence="1">
    <location>
        <begin position="20"/>
        <end position="71"/>
    </location>
</feature>
<dbReference type="Pfam" id="PF07734">
    <property type="entry name" value="FBA_1"/>
    <property type="match status" value="1"/>
</dbReference>
<dbReference type="InterPro" id="IPR050796">
    <property type="entry name" value="SCF_F-box_component"/>
</dbReference>
<dbReference type="EMBL" id="KZ305039">
    <property type="protein sequence ID" value="PIA41624.1"/>
    <property type="molecule type" value="Genomic_DNA"/>
</dbReference>
<accession>A0A2G5DDS9</accession>
<proteinExistence type="predicted"/>
<dbReference type="InterPro" id="IPR036047">
    <property type="entry name" value="F-box-like_dom_sf"/>
</dbReference>
<dbReference type="FunCoup" id="A0A2G5DDS9">
    <property type="interactions" value="627"/>
</dbReference>
<organism evidence="2 3">
    <name type="scientific">Aquilegia coerulea</name>
    <name type="common">Rocky mountain columbine</name>
    <dbReference type="NCBI Taxonomy" id="218851"/>
    <lineage>
        <taxon>Eukaryota</taxon>
        <taxon>Viridiplantae</taxon>
        <taxon>Streptophyta</taxon>
        <taxon>Embryophyta</taxon>
        <taxon>Tracheophyta</taxon>
        <taxon>Spermatophyta</taxon>
        <taxon>Magnoliopsida</taxon>
        <taxon>Ranunculales</taxon>
        <taxon>Ranunculaceae</taxon>
        <taxon>Thalictroideae</taxon>
        <taxon>Aquilegia</taxon>
    </lineage>
</organism>
<dbReference type="STRING" id="218851.A0A2G5DDS9"/>
<dbReference type="PANTHER" id="PTHR31672">
    <property type="entry name" value="BNACNNG10540D PROTEIN"/>
    <property type="match status" value="1"/>
</dbReference>
<dbReference type="InParanoid" id="A0A2G5DDS9"/>
<dbReference type="SMART" id="SM00256">
    <property type="entry name" value="FBOX"/>
    <property type="match status" value="1"/>
</dbReference>
<evidence type="ECO:0000259" key="1">
    <source>
        <dbReference type="PROSITE" id="PS50181"/>
    </source>
</evidence>
<sequence>MMRIVKRQRLVTTVESNKKMNHHHELPEEIMHDILSRLPAESLYQCCRFVSKDWFNLIKDPDFINLHLSRINNKHASSNGLIALCHKKNQFFNLLDENNHPTPTPTTSISFKALKIHLDLPLLSQSQTIKIVGSANGLMCLSILPQDDLFYICNPVTGEILQLPIAPGIAPYCENYNLELVYPSSSGFGFHAATNTYKIVRTWFFRVKGSVGLIKTGIEIYNVASGVWRWIDQLVISKIMCHMNVSLLFLNEALHWQINYTYDQSYIGVIGIGDETFTTFENPIVDYEIESRGLCSLRQCLCLIHKRYDKHIVVWIMKQYGMVQSWTKERVISRQMFGSIKTLSFYPLNTMKNEIVIVDSSGDYQGYYDIEKQEVKEILIHGTHSSRWDSQIVPHVGSLISPRSIACTNDIHQVSSAKSRKPIRFRLKKNVKKPP</sequence>
<evidence type="ECO:0000313" key="3">
    <source>
        <dbReference type="Proteomes" id="UP000230069"/>
    </source>
</evidence>
<dbReference type="PROSITE" id="PS50181">
    <property type="entry name" value="FBOX"/>
    <property type="match status" value="1"/>
</dbReference>
<dbReference type="InterPro" id="IPR006527">
    <property type="entry name" value="F-box-assoc_dom_typ1"/>
</dbReference>
<dbReference type="Gene3D" id="1.20.1280.50">
    <property type="match status" value="1"/>
</dbReference>
<protein>
    <recommendedName>
        <fullName evidence="1">F-box domain-containing protein</fullName>
    </recommendedName>
</protein>
<name>A0A2G5DDS9_AQUCA</name>